<proteinExistence type="predicted"/>
<gene>
    <name evidence="2" type="ORF">niasHT_012135</name>
    <name evidence="3" type="ORF">niasHT_012138</name>
</gene>
<name>A0ABD2LAF9_9BILA</name>
<feature type="region of interest" description="Disordered" evidence="1">
    <location>
        <begin position="47"/>
        <end position="68"/>
    </location>
</feature>
<sequence length="68" mass="7825">MITVEEAAKAVEALAMQFLAQLSKDEQLKKALEQKVEKHGQNIVEEIGQIWPDDKESQQKTWDSPDWD</sequence>
<organism evidence="3 4">
    <name type="scientific">Heterodera trifolii</name>
    <dbReference type="NCBI Taxonomy" id="157864"/>
    <lineage>
        <taxon>Eukaryota</taxon>
        <taxon>Metazoa</taxon>
        <taxon>Ecdysozoa</taxon>
        <taxon>Nematoda</taxon>
        <taxon>Chromadorea</taxon>
        <taxon>Rhabditida</taxon>
        <taxon>Tylenchina</taxon>
        <taxon>Tylenchomorpha</taxon>
        <taxon>Tylenchoidea</taxon>
        <taxon>Heteroderidae</taxon>
        <taxon>Heteroderinae</taxon>
        <taxon>Heterodera</taxon>
    </lineage>
</organism>
<evidence type="ECO:0000313" key="3">
    <source>
        <dbReference type="EMBL" id="KAL3112169.1"/>
    </source>
</evidence>
<accession>A0ABD2LAF9</accession>
<dbReference type="AlphaFoldDB" id="A0ABD2LAF9"/>
<evidence type="ECO:0000313" key="2">
    <source>
        <dbReference type="EMBL" id="KAL3112166.1"/>
    </source>
</evidence>
<dbReference type="EMBL" id="JBICBT010000480">
    <property type="protein sequence ID" value="KAL3112169.1"/>
    <property type="molecule type" value="Genomic_DNA"/>
</dbReference>
<reference evidence="3 4" key="1">
    <citation type="submission" date="2024-10" db="EMBL/GenBank/DDBJ databases">
        <authorList>
            <person name="Kim D."/>
        </authorList>
    </citation>
    <scope>NUCLEOTIDE SEQUENCE [LARGE SCALE GENOMIC DNA]</scope>
    <source>
        <strain evidence="3">BH-2024</strain>
    </source>
</reference>
<protein>
    <submittedName>
        <fullName evidence="3">Uncharacterized protein</fullName>
    </submittedName>
</protein>
<evidence type="ECO:0000256" key="1">
    <source>
        <dbReference type="SAM" id="MobiDB-lite"/>
    </source>
</evidence>
<keyword evidence="4" id="KW-1185">Reference proteome</keyword>
<dbReference type="EMBL" id="JBICBT010000480">
    <property type="protein sequence ID" value="KAL3112166.1"/>
    <property type="molecule type" value="Genomic_DNA"/>
</dbReference>
<evidence type="ECO:0000313" key="4">
    <source>
        <dbReference type="Proteomes" id="UP001620626"/>
    </source>
</evidence>
<dbReference type="Proteomes" id="UP001620626">
    <property type="component" value="Unassembled WGS sequence"/>
</dbReference>
<comment type="caution">
    <text evidence="3">The sequence shown here is derived from an EMBL/GenBank/DDBJ whole genome shotgun (WGS) entry which is preliminary data.</text>
</comment>